<dbReference type="EMBL" id="CP000352">
    <property type="protein sequence ID" value="ABF08895.1"/>
    <property type="molecule type" value="Genomic_DNA"/>
</dbReference>
<evidence type="ECO:0000313" key="1">
    <source>
        <dbReference type="EMBL" id="ABF08895.1"/>
    </source>
</evidence>
<dbReference type="Proteomes" id="UP000002429">
    <property type="component" value="Chromosome"/>
</dbReference>
<dbReference type="KEGG" id="rme:Rmet_2016"/>
<dbReference type="HOGENOM" id="CLU_1229052_0_0_4"/>
<sequence>MRKLAAARSSVYGHLQVLRYVPSDAVSNSCPAMTKLRYFACAITVLLAATSSNAQQAKPRSGQGAARWAQEPSSFLGIKLGEPMAIKSCRETTDLCLDDGSTNRYAVFSNLPDLGFRYTLTSLIEEGKPISIELKTDHANYSALLSMLKQRFGLPQKAKTEAIQTRMGMKTSSTDSIWHGQKVSMLLNERHETIDNTRVVVMDRKLADELSSRQETEMKSKANAF</sequence>
<dbReference type="eggNOG" id="ENOG502ZRQI">
    <property type="taxonomic scope" value="Bacteria"/>
</dbReference>
<name>Q1LLT1_CUPMC</name>
<gene>
    <name evidence="1" type="ordered locus">Rmet_2016</name>
</gene>
<dbReference type="AlphaFoldDB" id="Q1LLT1"/>
<evidence type="ECO:0000313" key="2">
    <source>
        <dbReference type="Proteomes" id="UP000002429"/>
    </source>
</evidence>
<accession>Q1LLT1</accession>
<proteinExistence type="predicted"/>
<reference evidence="2" key="1">
    <citation type="journal article" date="2010" name="PLoS ONE">
        <title>The complete genome sequence of Cupriavidus metallidurans strain CH34, a master survivalist in harsh and anthropogenic environments.</title>
        <authorList>
            <person name="Janssen P.J."/>
            <person name="Van Houdt R."/>
            <person name="Moors H."/>
            <person name="Monsieurs P."/>
            <person name="Morin N."/>
            <person name="Michaux A."/>
            <person name="Benotmane M.A."/>
            <person name="Leys N."/>
            <person name="Vallaeys T."/>
            <person name="Lapidus A."/>
            <person name="Monchy S."/>
            <person name="Medigue C."/>
            <person name="Taghavi S."/>
            <person name="McCorkle S."/>
            <person name="Dunn J."/>
            <person name="van der Lelie D."/>
            <person name="Mergeay M."/>
        </authorList>
    </citation>
    <scope>NUCLEOTIDE SEQUENCE [LARGE SCALE GENOMIC DNA]</scope>
    <source>
        <strain evidence="2">ATCC 43123 / DSM 2839 / NBRC 102507 / CH34</strain>
    </source>
</reference>
<organism evidence="1 2">
    <name type="scientific">Cupriavidus metallidurans (strain ATCC 43123 / DSM 2839 / NBRC 102507 / CH34)</name>
    <name type="common">Ralstonia metallidurans</name>
    <dbReference type="NCBI Taxonomy" id="266264"/>
    <lineage>
        <taxon>Bacteria</taxon>
        <taxon>Pseudomonadati</taxon>
        <taxon>Pseudomonadota</taxon>
        <taxon>Betaproteobacteria</taxon>
        <taxon>Burkholderiales</taxon>
        <taxon>Burkholderiaceae</taxon>
        <taxon>Cupriavidus</taxon>
    </lineage>
</organism>
<keyword evidence="2" id="KW-1185">Reference proteome</keyword>
<protein>
    <submittedName>
        <fullName evidence="1">Uncharacterized protein</fullName>
    </submittedName>
</protein>